<reference evidence="1" key="1">
    <citation type="journal article" date="2014" name="Front. Microbiol.">
        <title>High frequency of phylogenetically diverse reductive dehalogenase-homologous genes in deep subseafloor sedimentary metagenomes.</title>
        <authorList>
            <person name="Kawai M."/>
            <person name="Futagami T."/>
            <person name="Toyoda A."/>
            <person name="Takaki Y."/>
            <person name="Nishi S."/>
            <person name="Hori S."/>
            <person name="Arai W."/>
            <person name="Tsubouchi T."/>
            <person name="Morono Y."/>
            <person name="Uchiyama I."/>
            <person name="Ito T."/>
            <person name="Fujiyama A."/>
            <person name="Inagaki F."/>
            <person name="Takami H."/>
        </authorList>
    </citation>
    <scope>NUCLEOTIDE SEQUENCE</scope>
    <source>
        <strain evidence="1">Expedition CK06-06</strain>
    </source>
</reference>
<name>X1QKV2_9ZZZZ</name>
<organism evidence="1">
    <name type="scientific">marine sediment metagenome</name>
    <dbReference type="NCBI Taxonomy" id="412755"/>
    <lineage>
        <taxon>unclassified sequences</taxon>
        <taxon>metagenomes</taxon>
        <taxon>ecological metagenomes</taxon>
    </lineage>
</organism>
<dbReference type="EMBL" id="BARV01036217">
    <property type="protein sequence ID" value="GAI51640.1"/>
    <property type="molecule type" value="Genomic_DNA"/>
</dbReference>
<dbReference type="AlphaFoldDB" id="X1QKV2"/>
<feature type="non-terminal residue" evidence="1">
    <location>
        <position position="1"/>
    </location>
</feature>
<comment type="caution">
    <text evidence="1">The sequence shown here is derived from an EMBL/GenBank/DDBJ whole genome shotgun (WGS) entry which is preliminary data.</text>
</comment>
<sequence length="230" mass="26045">KCVACGYCKNLEEIKKSTSREIGSEKTVDDVIVKIAMNRATHRLRFAFQFPEKYRFLHAKAQAAYHMAAIFRKLGKAGMTHSKLHSTVYWSTMYDSMDQTFGLHLFDLLMKGVVPVDEITAAAAKIAVDPNMSAECSSFVGAKYFEVESPLKLTDYGIFLLEANQGVPIDLQERLRAFDPETSKVKLPEKTTSRVPTFVERYLPQSMPDPLMVNFRGHKFLLLTLPLRLS</sequence>
<proteinExistence type="predicted"/>
<evidence type="ECO:0000313" key="1">
    <source>
        <dbReference type="EMBL" id="GAI51640.1"/>
    </source>
</evidence>
<accession>X1QKV2</accession>
<gene>
    <name evidence="1" type="ORF">S06H3_56313</name>
</gene>
<protein>
    <submittedName>
        <fullName evidence="1">Uncharacterized protein</fullName>
    </submittedName>
</protein>
<feature type="non-terminal residue" evidence="1">
    <location>
        <position position="230"/>
    </location>
</feature>